<keyword evidence="6 9" id="KW-0418">Kinase</keyword>
<evidence type="ECO:0000256" key="3">
    <source>
        <dbReference type="ARBA" id="ARBA00012128"/>
    </source>
</evidence>
<dbReference type="EC" id="2.7.1.100" evidence="3"/>
<name>A0ABX7AZF5_9BACI</name>
<dbReference type="PANTHER" id="PTHR34273">
    <property type="entry name" value="METHYLTHIORIBOSE KINASE"/>
    <property type="match status" value="1"/>
</dbReference>
<evidence type="ECO:0000313" key="9">
    <source>
        <dbReference type="EMBL" id="QQP14872.1"/>
    </source>
</evidence>
<comment type="similarity">
    <text evidence="1">Belongs to the methylthioribose kinase family.</text>
</comment>
<evidence type="ECO:0000256" key="7">
    <source>
        <dbReference type="ARBA" id="ARBA00022840"/>
    </source>
</evidence>
<dbReference type="NCBIfam" id="TIGR01767">
    <property type="entry name" value="MTRK"/>
    <property type="match status" value="1"/>
</dbReference>
<evidence type="ECO:0000259" key="8">
    <source>
        <dbReference type="Pfam" id="PF01636"/>
    </source>
</evidence>
<dbReference type="InterPro" id="IPR002575">
    <property type="entry name" value="Aminoglycoside_PTrfase"/>
</dbReference>
<comment type="subunit">
    <text evidence="2">Homodimer.</text>
</comment>
<gene>
    <name evidence="9" type="primary">mtnK</name>
    <name evidence="9" type="ORF">FJQ98_07050</name>
</gene>
<dbReference type="SUPFAM" id="SSF56112">
    <property type="entry name" value="Protein kinase-like (PK-like)"/>
    <property type="match status" value="1"/>
</dbReference>
<protein>
    <recommendedName>
        <fullName evidence="3">S-methyl-5-thioribose kinase</fullName>
        <ecNumber evidence="3">2.7.1.100</ecNumber>
    </recommendedName>
</protein>
<dbReference type="PIRSF" id="PIRSF031134">
    <property type="entry name" value="MTRK"/>
    <property type="match status" value="1"/>
</dbReference>
<keyword evidence="4 9" id="KW-0808">Transferase</keyword>
<dbReference type="Pfam" id="PF01636">
    <property type="entry name" value="APH"/>
    <property type="match status" value="1"/>
</dbReference>
<dbReference type="Proteomes" id="UP000596049">
    <property type="component" value="Chromosome"/>
</dbReference>
<organism evidence="9 10">
    <name type="scientific">Lysinibacillus agricola</name>
    <dbReference type="NCBI Taxonomy" id="2590012"/>
    <lineage>
        <taxon>Bacteria</taxon>
        <taxon>Bacillati</taxon>
        <taxon>Bacillota</taxon>
        <taxon>Bacilli</taxon>
        <taxon>Bacillales</taxon>
        <taxon>Bacillaceae</taxon>
        <taxon>Lysinibacillus</taxon>
    </lineage>
</organism>
<evidence type="ECO:0000313" key="10">
    <source>
        <dbReference type="Proteomes" id="UP000596049"/>
    </source>
</evidence>
<proteinExistence type="inferred from homology"/>
<feature type="domain" description="Aminoglycoside phosphotransferase" evidence="8">
    <location>
        <begin position="206"/>
        <end position="271"/>
    </location>
</feature>
<dbReference type="PANTHER" id="PTHR34273:SF2">
    <property type="entry name" value="METHYLTHIORIBOSE KINASE"/>
    <property type="match status" value="1"/>
</dbReference>
<sequence>MVMYSKYFLMNEEDVKSYVQVKIKGFSGTLHSDEIGDGNLNYVFRVKNEQGDSVIVKQAGPQARISEDFVLSTDRNRIETEALIIEGELTPSLVPEILLFDEVMSCCVMEDLKDFEIMRKQMNVFKTYDHFAELISTFMAENLIRTTDFLLDPKKKKEYQKRFINPELCEITEHLVYTEPYIDFKKQNILTAGNEEWIHSFVYKDTALHLEVAKRKIQFLTEAQALLHGDLHTGSIFINDETLKVIDPEFAFYGPIGYDVGNLIANLTFAWARGLAYKEDEFVSWIEETLLSTIQLFHKKARNILAASTEQFAVYSALLDDYMEQISRDAFAIAGIEMNRRIIGLAKVTDITSIEPIDARITAERRCLNIAKECILNKEISHIQDYIKLLQKYKNGVLI</sequence>
<evidence type="ECO:0000256" key="4">
    <source>
        <dbReference type="ARBA" id="ARBA00022679"/>
    </source>
</evidence>
<reference evidence="9 10" key="1">
    <citation type="submission" date="2020-01" db="EMBL/GenBank/DDBJ databases">
        <authorList>
            <person name="Liu G."/>
            <person name="Liu B."/>
        </authorList>
    </citation>
    <scope>NUCLEOTIDE SEQUENCE [LARGE SCALE GENOMIC DNA]</scope>
    <source>
        <strain evidence="9 10">FJAT-51161</strain>
    </source>
</reference>
<dbReference type="Gene3D" id="3.30.200.20">
    <property type="entry name" value="Phosphorylase Kinase, domain 1"/>
    <property type="match status" value="1"/>
</dbReference>
<evidence type="ECO:0000256" key="1">
    <source>
        <dbReference type="ARBA" id="ARBA00010165"/>
    </source>
</evidence>
<keyword evidence="5" id="KW-0547">Nucleotide-binding</keyword>
<evidence type="ECO:0000256" key="2">
    <source>
        <dbReference type="ARBA" id="ARBA00011738"/>
    </source>
</evidence>
<dbReference type="InterPro" id="IPR011009">
    <property type="entry name" value="Kinase-like_dom_sf"/>
</dbReference>
<keyword evidence="7" id="KW-0067">ATP-binding</keyword>
<dbReference type="Gene3D" id="3.90.1200.10">
    <property type="match status" value="1"/>
</dbReference>
<evidence type="ECO:0000256" key="6">
    <source>
        <dbReference type="ARBA" id="ARBA00022777"/>
    </source>
</evidence>
<dbReference type="GO" id="GO:0046522">
    <property type="term" value="F:S-methyl-5-thioribose kinase activity"/>
    <property type="evidence" value="ECO:0007669"/>
    <property type="project" value="UniProtKB-EC"/>
</dbReference>
<evidence type="ECO:0000256" key="5">
    <source>
        <dbReference type="ARBA" id="ARBA00022741"/>
    </source>
</evidence>
<dbReference type="InterPro" id="IPR009212">
    <property type="entry name" value="Methylthioribose_kinase"/>
</dbReference>
<keyword evidence="10" id="KW-1185">Reference proteome</keyword>
<accession>A0ABX7AZF5</accession>
<dbReference type="EMBL" id="CP067341">
    <property type="protein sequence ID" value="QQP14872.1"/>
    <property type="molecule type" value="Genomic_DNA"/>
</dbReference>